<reference evidence="2" key="1">
    <citation type="journal article" date="2023" name="Mol. Phylogenet. Evol.">
        <title>Genome-scale phylogeny and comparative genomics of the fungal order Sordariales.</title>
        <authorList>
            <person name="Hensen N."/>
            <person name="Bonometti L."/>
            <person name="Westerberg I."/>
            <person name="Brannstrom I.O."/>
            <person name="Guillou S."/>
            <person name="Cros-Aarteil S."/>
            <person name="Calhoun S."/>
            <person name="Haridas S."/>
            <person name="Kuo A."/>
            <person name="Mondo S."/>
            <person name="Pangilinan J."/>
            <person name="Riley R."/>
            <person name="LaButti K."/>
            <person name="Andreopoulos B."/>
            <person name="Lipzen A."/>
            <person name="Chen C."/>
            <person name="Yan M."/>
            <person name="Daum C."/>
            <person name="Ng V."/>
            <person name="Clum A."/>
            <person name="Steindorff A."/>
            <person name="Ohm R.A."/>
            <person name="Martin F."/>
            <person name="Silar P."/>
            <person name="Natvig D.O."/>
            <person name="Lalanne C."/>
            <person name="Gautier V."/>
            <person name="Ament-Velasquez S.L."/>
            <person name="Kruys A."/>
            <person name="Hutchinson M.I."/>
            <person name="Powell A.J."/>
            <person name="Barry K."/>
            <person name="Miller A.N."/>
            <person name="Grigoriev I.V."/>
            <person name="Debuchy R."/>
            <person name="Gladieux P."/>
            <person name="Hiltunen Thoren M."/>
            <person name="Johannesson H."/>
        </authorList>
    </citation>
    <scope>NUCLEOTIDE SEQUENCE</scope>
    <source>
        <strain evidence="2">PSN324</strain>
    </source>
</reference>
<name>A0AAV9HZT0_9PEZI</name>
<proteinExistence type="predicted"/>
<gene>
    <name evidence="2" type="ORF">QBC42DRAFT_293397</name>
</gene>
<sequence>MPTTSRPEDSSTNAYALEQTVPPPSPRPRSKYLSRIVAERLLLSKAQRSVKQGLTSAVDLVSAPKPEPSESSFEHNGDGSEYSDVSATDGAYSVIKSLDFIPSGQLAIKIGRNSSDSFDAPYDFNLLVKWAKKIRPPSSGVDWENLETDVGGTMPTLFIPRDNLHLVPFTHERGQWHQHVERIMMSQIYPELGYPVEKLSAAKEKQEPLTRLDFRGIYLWDSTSVFRPHTQVPYWPGPPKFKQHHDERKIADVLFVVNPLSEYAGGAFGFRYQDREAWFDPSRLDYGPWDSKSNSAFTFCLASHVGVDLESQPVYLGRRIGFAYDVMGRGVMAQEYSEGPGRLLKRIRSHEESFYEASTSWLREIDAGIDDPLPILFILNYDYLPSDFHPYFQNSPGSLLRGADANSVTAALRLQKMMDDMSDWEYAREFQTKSRWRLQLHYIAVEPQADKDSDGNTRYTIHTILGMDGYVFSDLSRDLRDRNSLRDQNMSHPFLFAKTSRSPLYGHYFPQQVRT</sequence>
<comment type="caution">
    <text evidence="2">The sequence shown here is derived from an EMBL/GenBank/DDBJ whole genome shotgun (WGS) entry which is preliminary data.</text>
</comment>
<feature type="region of interest" description="Disordered" evidence="1">
    <location>
        <begin position="1"/>
        <end position="30"/>
    </location>
</feature>
<reference evidence="2" key="2">
    <citation type="submission" date="2023-06" db="EMBL/GenBank/DDBJ databases">
        <authorList>
            <consortium name="Lawrence Berkeley National Laboratory"/>
            <person name="Mondo S.J."/>
            <person name="Hensen N."/>
            <person name="Bonometti L."/>
            <person name="Westerberg I."/>
            <person name="Brannstrom I.O."/>
            <person name="Guillou S."/>
            <person name="Cros-Aarteil S."/>
            <person name="Calhoun S."/>
            <person name="Haridas S."/>
            <person name="Kuo A."/>
            <person name="Pangilinan J."/>
            <person name="Riley R."/>
            <person name="Labutti K."/>
            <person name="Andreopoulos B."/>
            <person name="Lipzen A."/>
            <person name="Chen C."/>
            <person name="Yanf M."/>
            <person name="Daum C."/>
            <person name="Ng V."/>
            <person name="Clum A."/>
            <person name="Steindorff A."/>
            <person name="Ohm R."/>
            <person name="Martin F."/>
            <person name="Silar P."/>
            <person name="Natvig D."/>
            <person name="Lalanne C."/>
            <person name="Gautier V."/>
            <person name="Ament-Velasquez S.L."/>
            <person name="Kruys A."/>
            <person name="Hutchinson M.I."/>
            <person name="Powell A.J."/>
            <person name="Barry K."/>
            <person name="Miller A.N."/>
            <person name="Grigoriev I.V."/>
            <person name="Debuchy R."/>
            <person name="Gladieux P."/>
            <person name="Thoren M.H."/>
            <person name="Johannesson H."/>
        </authorList>
    </citation>
    <scope>NUCLEOTIDE SEQUENCE</scope>
    <source>
        <strain evidence="2">PSN324</strain>
    </source>
</reference>
<evidence type="ECO:0000313" key="2">
    <source>
        <dbReference type="EMBL" id="KAK4466293.1"/>
    </source>
</evidence>
<organism evidence="2 3">
    <name type="scientific">Cladorrhinum samala</name>
    <dbReference type="NCBI Taxonomy" id="585594"/>
    <lineage>
        <taxon>Eukaryota</taxon>
        <taxon>Fungi</taxon>
        <taxon>Dikarya</taxon>
        <taxon>Ascomycota</taxon>
        <taxon>Pezizomycotina</taxon>
        <taxon>Sordariomycetes</taxon>
        <taxon>Sordariomycetidae</taxon>
        <taxon>Sordariales</taxon>
        <taxon>Podosporaceae</taxon>
        <taxon>Cladorrhinum</taxon>
    </lineage>
</organism>
<dbReference type="AlphaFoldDB" id="A0AAV9HZT0"/>
<feature type="compositionally biased region" description="Polar residues" evidence="1">
    <location>
        <begin position="1"/>
        <end position="14"/>
    </location>
</feature>
<accession>A0AAV9HZT0</accession>
<feature type="region of interest" description="Disordered" evidence="1">
    <location>
        <begin position="59"/>
        <end position="84"/>
    </location>
</feature>
<dbReference type="Proteomes" id="UP001321749">
    <property type="component" value="Unassembled WGS sequence"/>
</dbReference>
<protein>
    <submittedName>
        <fullName evidence="2">Uncharacterized protein</fullName>
    </submittedName>
</protein>
<feature type="non-terminal residue" evidence="2">
    <location>
        <position position="515"/>
    </location>
</feature>
<evidence type="ECO:0000256" key="1">
    <source>
        <dbReference type="SAM" id="MobiDB-lite"/>
    </source>
</evidence>
<keyword evidence="3" id="KW-1185">Reference proteome</keyword>
<evidence type="ECO:0000313" key="3">
    <source>
        <dbReference type="Proteomes" id="UP001321749"/>
    </source>
</evidence>
<dbReference type="EMBL" id="MU864932">
    <property type="protein sequence ID" value="KAK4466293.1"/>
    <property type="molecule type" value="Genomic_DNA"/>
</dbReference>